<organism evidence="3 4">
    <name type="scientific">Blautia caecimuris</name>
    <dbReference type="NCBI Taxonomy" id="1796615"/>
    <lineage>
        <taxon>Bacteria</taxon>
        <taxon>Bacillati</taxon>
        <taxon>Bacillota</taxon>
        <taxon>Clostridia</taxon>
        <taxon>Lachnospirales</taxon>
        <taxon>Lachnospiraceae</taxon>
        <taxon>Blautia</taxon>
    </lineage>
</organism>
<sequence>MKRKYAAIVLGLTMTLTTANISAVNIMAATASTAEEKQTKSEDSDSSQSEKENKSDSDNQEDGNEKQSEGEASDGEKPEGEAPDGEKPDGEPPEKPEGQEPNGGQGAPGEQSNGVESYEAVNDYTEDVTVENETVSSTGTDENAIHVSEGASAILKGLTVNRESEDSKGGDTSSFYGVGAAILATEGTAYVGQSSITTDAAGAAGIFAYGDGTVYTADTDITTQKDTAGGIHAAGGGTLYAWDMNVETNGESAAAIRSDRGGGKMVVDGGSLTAKNGGMFYTTNTESTITLSDVDITNAEDSEFFLKCTGNANERGWGTAGDNGADCLFTAVQQEMEGDVVWDSISQLDFYITDGSTLTGAVTDDETNAGDGGEGYCNVYVGEDCTWTVTGDSVLTGLSNSGTIVDEDGNTVTVKGSDGTVYVEGTGSYTVTVESYSDSADLSGSSEVTQWSDYQVEKPEALA</sequence>
<dbReference type="RefSeq" id="WP_257464640.1">
    <property type="nucleotide sequence ID" value="NZ_JANJZT010000012.1"/>
</dbReference>
<proteinExistence type="predicted"/>
<evidence type="ECO:0008006" key="5">
    <source>
        <dbReference type="Google" id="ProtNLM"/>
    </source>
</evidence>
<evidence type="ECO:0000256" key="2">
    <source>
        <dbReference type="SAM" id="SignalP"/>
    </source>
</evidence>
<keyword evidence="4" id="KW-1185">Reference proteome</keyword>
<dbReference type="Gene3D" id="2.160.20.20">
    <property type="match status" value="1"/>
</dbReference>
<reference evidence="3 4" key="1">
    <citation type="submission" date="2024-06" db="EMBL/GenBank/DDBJ databases">
        <title>Genomic Encyclopedia of Type Strains, Phase IV (KMG-IV): sequencing the most valuable type-strain genomes for metagenomic binning, comparative biology and taxonomic classification.</title>
        <authorList>
            <person name="Goeker M."/>
        </authorList>
    </citation>
    <scope>NUCLEOTIDE SEQUENCE [LARGE SCALE GENOMIC DNA]</scope>
    <source>
        <strain evidence="3 4">DSM 29492</strain>
    </source>
</reference>
<feature type="region of interest" description="Disordered" evidence="1">
    <location>
        <begin position="31"/>
        <end position="115"/>
    </location>
</feature>
<dbReference type="Proteomes" id="UP001549106">
    <property type="component" value="Unassembled WGS sequence"/>
</dbReference>
<feature type="chain" id="PRO_5047458277" description="Carbohydrate-binding domain-containing protein" evidence="2">
    <location>
        <begin position="20"/>
        <end position="463"/>
    </location>
</feature>
<gene>
    <name evidence="3" type="ORF">ABID24_001877</name>
</gene>
<comment type="caution">
    <text evidence="3">The sequence shown here is derived from an EMBL/GenBank/DDBJ whole genome shotgun (WGS) entry which is preliminary data.</text>
</comment>
<accession>A0ABV2M2C3</accession>
<feature type="signal peptide" evidence="2">
    <location>
        <begin position="1"/>
        <end position="19"/>
    </location>
</feature>
<evidence type="ECO:0000313" key="3">
    <source>
        <dbReference type="EMBL" id="MET3750625.1"/>
    </source>
</evidence>
<dbReference type="InterPro" id="IPR011050">
    <property type="entry name" value="Pectin_lyase_fold/virulence"/>
</dbReference>
<dbReference type="SUPFAM" id="SSF51126">
    <property type="entry name" value="Pectin lyase-like"/>
    <property type="match status" value="1"/>
</dbReference>
<keyword evidence="2" id="KW-0732">Signal</keyword>
<evidence type="ECO:0000256" key="1">
    <source>
        <dbReference type="SAM" id="MobiDB-lite"/>
    </source>
</evidence>
<dbReference type="InterPro" id="IPR012332">
    <property type="entry name" value="Autotransporter_pectin_lyase_C"/>
</dbReference>
<name>A0ABV2M2C3_9FIRM</name>
<evidence type="ECO:0000313" key="4">
    <source>
        <dbReference type="Proteomes" id="UP001549106"/>
    </source>
</evidence>
<protein>
    <recommendedName>
        <fullName evidence="5">Carbohydrate-binding domain-containing protein</fullName>
    </recommendedName>
</protein>
<feature type="compositionally biased region" description="Basic and acidic residues" evidence="1">
    <location>
        <begin position="34"/>
        <end position="98"/>
    </location>
</feature>
<dbReference type="EMBL" id="JBEPMJ010000012">
    <property type="protein sequence ID" value="MET3750625.1"/>
    <property type="molecule type" value="Genomic_DNA"/>
</dbReference>